<evidence type="ECO:0000256" key="4">
    <source>
        <dbReference type="ARBA" id="ARBA00022552"/>
    </source>
</evidence>
<dbReference type="GO" id="GO:0032040">
    <property type="term" value="C:small-subunit processome"/>
    <property type="evidence" value="ECO:0007669"/>
    <property type="project" value="UniProtKB-UniRule"/>
</dbReference>
<reference evidence="8 9" key="1">
    <citation type="submission" date="2017-04" db="EMBL/GenBank/DDBJ databases">
        <authorList>
            <person name="Afonso C.L."/>
            <person name="Miller P.J."/>
            <person name="Scott M.A."/>
            <person name="Spackman E."/>
            <person name="Goraichik I."/>
            <person name="Dimitrov K.M."/>
            <person name="Suarez D.L."/>
            <person name="Swayne D.E."/>
        </authorList>
    </citation>
    <scope>NUCLEOTIDE SEQUENCE [LARGE SCALE GENOMIC DNA]</scope>
</reference>
<comment type="subunit">
    <text evidence="6">Component of the ribosomal small subunit (SSU) processome.</text>
</comment>
<keyword evidence="4 6" id="KW-0698">rRNA processing</keyword>
<feature type="region of interest" description="Disordered" evidence="7">
    <location>
        <begin position="227"/>
        <end position="252"/>
    </location>
</feature>
<proteinExistence type="inferred from homology"/>
<gene>
    <name evidence="8" type="ORF">KASA_0Q14234G</name>
</gene>
<dbReference type="InterPro" id="IPR007144">
    <property type="entry name" value="SSU_processome_Utp11"/>
</dbReference>
<accession>A0A1X7R084</accession>
<dbReference type="GO" id="GO:0006364">
    <property type="term" value="P:rRNA processing"/>
    <property type="evidence" value="ECO:0007669"/>
    <property type="project" value="UniProtKB-UniRule"/>
</dbReference>
<keyword evidence="9" id="KW-1185">Reference proteome</keyword>
<evidence type="ECO:0000256" key="2">
    <source>
        <dbReference type="ARBA" id="ARBA00004604"/>
    </source>
</evidence>
<protein>
    <recommendedName>
        <fullName evidence="6">U3 small nucleolar RNA-associated protein 11</fullName>
        <shortName evidence="6">U3 snoRNA-associated protein 11</shortName>
    </recommendedName>
</protein>
<evidence type="ECO:0000256" key="1">
    <source>
        <dbReference type="ARBA" id="ARBA00004099"/>
    </source>
</evidence>
<evidence type="ECO:0000256" key="7">
    <source>
        <dbReference type="SAM" id="MobiDB-lite"/>
    </source>
</evidence>
<dbReference type="OrthoDB" id="29058at2759"/>
<sequence length="252" mass="30115">MAKLVHDVQKRQHRERSQVTSRARLGFLEKHKDYVKRAQDYHKKQNTLKVLKTRAKERNPDEFYYGMNSRKVDSKGLLITSRRGEDEDESLSMDQVKLLKTQDSNYVRTLRQQELNQLERKTKKLMFQASGKHTVFTEDRAERDNFDAAEYFNTTDDMLNRRENRLTKDQLTMSLTKASLDSADSIMPKESLDKKKVKKFKIVKQHIERENKLKEVQRRMDMQREVMKNGSKKKVVDKKGNVTFKWKKQRKR</sequence>
<dbReference type="AlphaFoldDB" id="A0A1X7R084"/>
<comment type="similarity">
    <text evidence="3 6">Belongs to the UTP11 family.</text>
</comment>
<dbReference type="PIRSF" id="PIRSF015952">
    <property type="entry name" value="U3snoRNP11"/>
    <property type="match status" value="1"/>
</dbReference>
<organism evidence="8 9">
    <name type="scientific">Maudiozyma saulgeensis</name>
    <dbReference type="NCBI Taxonomy" id="1789683"/>
    <lineage>
        <taxon>Eukaryota</taxon>
        <taxon>Fungi</taxon>
        <taxon>Dikarya</taxon>
        <taxon>Ascomycota</taxon>
        <taxon>Saccharomycotina</taxon>
        <taxon>Saccharomycetes</taxon>
        <taxon>Saccharomycetales</taxon>
        <taxon>Saccharomycetaceae</taxon>
        <taxon>Maudiozyma</taxon>
    </lineage>
</organism>
<dbReference type="Proteomes" id="UP000196158">
    <property type="component" value="Unassembled WGS sequence"/>
</dbReference>
<comment type="function">
    <text evidence="1 6">Involved in nucleolar processing of pre-18S ribosomal RNA.</text>
</comment>
<evidence type="ECO:0000256" key="6">
    <source>
        <dbReference type="PIRNR" id="PIRNR015952"/>
    </source>
</evidence>
<evidence type="ECO:0000256" key="5">
    <source>
        <dbReference type="ARBA" id="ARBA00023242"/>
    </source>
</evidence>
<dbReference type="PANTHER" id="PTHR12838:SF0">
    <property type="entry name" value="U3 SMALL NUCLEOLAR RNA-ASSOCIATED PROTEIN 11-RELATED"/>
    <property type="match status" value="1"/>
</dbReference>
<dbReference type="STRING" id="1789683.A0A1X7R084"/>
<evidence type="ECO:0000313" key="8">
    <source>
        <dbReference type="EMBL" id="SMN18870.1"/>
    </source>
</evidence>
<evidence type="ECO:0000313" key="9">
    <source>
        <dbReference type="Proteomes" id="UP000196158"/>
    </source>
</evidence>
<dbReference type="EMBL" id="FXLY01000002">
    <property type="protein sequence ID" value="SMN18870.1"/>
    <property type="molecule type" value="Genomic_DNA"/>
</dbReference>
<keyword evidence="5 6" id="KW-0539">Nucleus</keyword>
<evidence type="ECO:0000256" key="3">
    <source>
        <dbReference type="ARBA" id="ARBA00008105"/>
    </source>
</evidence>
<dbReference type="Pfam" id="PF03998">
    <property type="entry name" value="Utp11"/>
    <property type="match status" value="1"/>
</dbReference>
<comment type="subcellular location">
    <subcellularLocation>
        <location evidence="2 6">Nucleus</location>
        <location evidence="2 6">Nucleolus</location>
    </subcellularLocation>
</comment>
<name>A0A1X7R084_9SACH</name>
<dbReference type="PANTHER" id="PTHR12838">
    <property type="entry name" value="U3 SMALL NUCLEOLAR RNA-ASSOCIATED PROTEIN 11"/>
    <property type="match status" value="1"/>
</dbReference>